<reference evidence="2 3" key="1">
    <citation type="journal article" date="2016" name="Nat. Commun.">
        <title>Thousands of microbial genomes shed light on interconnected biogeochemical processes in an aquifer system.</title>
        <authorList>
            <person name="Anantharaman K."/>
            <person name="Brown C.T."/>
            <person name="Hug L.A."/>
            <person name="Sharon I."/>
            <person name="Castelle C.J."/>
            <person name="Probst A.J."/>
            <person name="Thomas B.C."/>
            <person name="Singh A."/>
            <person name="Wilkins M.J."/>
            <person name="Karaoz U."/>
            <person name="Brodie E.L."/>
            <person name="Williams K.H."/>
            <person name="Hubbard S.S."/>
            <person name="Banfield J.F."/>
        </authorList>
    </citation>
    <scope>NUCLEOTIDE SEQUENCE [LARGE SCALE GENOMIC DNA]</scope>
</reference>
<organism evidence="2 3">
    <name type="scientific">Candidatus Nomurabacteria bacterium RIFCSPLOWO2_01_FULL_36_16</name>
    <dbReference type="NCBI Taxonomy" id="1801767"/>
    <lineage>
        <taxon>Bacteria</taxon>
        <taxon>Candidatus Nomuraibacteriota</taxon>
    </lineage>
</organism>
<dbReference type="PANTHER" id="PTHR37317">
    <property type="entry name" value="BLR8090 PROTEIN"/>
    <property type="match status" value="1"/>
</dbReference>
<feature type="domain" description="Treble clef zinc finger" evidence="1">
    <location>
        <begin position="456"/>
        <end position="508"/>
    </location>
</feature>
<evidence type="ECO:0000313" key="3">
    <source>
        <dbReference type="Proteomes" id="UP000177001"/>
    </source>
</evidence>
<name>A0A1F6WYS7_9BACT</name>
<sequence length="594" mass="68810">MTDKSIKYTYPKIAEEWDYSKNASFDIVDFSKTSKKSVWWKCENGHSYKVSIHSRIRSNGCKICNSPLKKENIRKSKLSKGLSFAKAKPELLSEWNYIKNSLSPENVSEKSHLLFWFKCKQNHEWQSTPQRRSRGDGCPICSRANQGARIRKARLEKTGINLFKKHPELLSEWDFTKNKIDPNDISPNSNLNAFWKCKFGHTWEAQIYNRTGNNSGCPFCKSSTSKLEVFILCEMSKLFKNVKWRSKIEGYECDILLNNDGFGIEIDGAYWHDNKLERDLIKHKIFKDNNIYLIRVRDSLLPKIDGDVVLYDKKTQYIDLVIGVLKIISKINPKLKFDKYILDRIQIGENEFKKTLSLLPAPTEKESLLFINPGLAEEWNFSKNNPLTPDMFTANSEKKVYWKCKFGHVWEASIKNRHKRNSGCPICYRDNAGSNLRKSLLAKKGISFAQSHPDMLREWDYTMNTFSPNKISAGSSVKIYWKCVNGHTWLASVGSRTGKGYGCPSCSTSKRSLSAREVRIKKTGSLDLIFPEIAKEWDFSKNTKLPKDFPPGSKEKVWWLCPRGHSWECVIYKRTKKKQSCSFCLKENRKNKNH</sequence>
<comment type="caution">
    <text evidence="2">The sequence shown here is derived from an EMBL/GenBank/DDBJ whole genome shotgun (WGS) entry which is preliminary data.</text>
</comment>
<evidence type="ECO:0000259" key="1">
    <source>
        <dbReference type="Pfam" id="PF14311"/>
    </source>
</evidence>
<dbReference type="Gene3D" id="3.40.960.10">
    <property type="entry name" value="VSR Endonuclease"/>
    <property type="match status" value="1"/>
</dbReference>
<dbReference type="AlphaFoldDB" id="A0A1F6WYS7"/>
<feature type="domain" description="Treble clef zinc finger" evidence="1">
    <location>
        <begin position="91"/>
        <end position="143"/>
    </location>
</feature>
<feature type="domain" description="Treble clef zinc finger" evidence="1">
    <location>
        <begin position="533"/>
        <end position="585"/>
    </location>
</feature>
<accession>A0A1F6WYS7</accession>
<dbReference type="Proteomes" id="UP000177001">
    <property type="component" value="Unassembled WGS sequence"/>
</dbReference>
<feature type="domain" description="Treble clef zinc finger" evidence="1">
    <location>
        <begin position="375"/>
        <end position="429"/>
    </location>
</feature>
<dbReference type="EMBL" id="MFUR01000005">
    <property type="protein sequence ID" value="OGI87047.1"/>
    <property type="molecule type" value="Genomic_DNA"/>
</dbReference>
<proteinExistence type="predicted"/>
<protein>
    <recommendedName>
        <fullName evidence="1">Treble clef zinc finger domain-containing protein</fullName>
    </recommendedName>
</protein>
<dbReference type="PANTHER" id="PTHR37317:SF1">
    <property type="entry name" value="ZINC-RIBBON DOMAIN-CONTAINING PROTEIN-RELATED"/>
    <property type="match status" value="1"/>
</dbReference>
<dbReference type="Pfam" id="PF14311">
    <property type="entry name" value="DUF4379"/>
    <property type="match status" value="6"/>
</dbReference>
<feature type="domain" description="Treble clef zinc finger" evidence="1">
    <location>
        <begin position="169"/>
        <end position="222"/>
    </location>
</feature>
<evidence type="ECO:0000313" key="2">
    <source>
        <dbReference type="EMBL" id="OGI87047.1"/>
    </source>
</evidence>
<gene>
    <name evidence="2" type="ORF">A3A91_00015</name>
</gene>
<dbReference type="InterPro" id="IPR025487">
    <property type="entry name" value="DUF4379"/>
</dbReference>
<feature type="domain" description="Treble clef zinc finger" evidence="1">
    <location>
        <begin position="13"/>
        <end position="66"/>
    </location>
</feature>